<name>A0A2W0HGY4_9BACI</name>
<proteinExistence type="predicted"/>
<evidence type="ECO:0000256" key="1">
    <source>
        <dbReference type="SAM" id="MobiDB-lite"/>
    </source>
</evidence>
<dbReference type="OrthoDB" id="2381017at2"/>
<dbReference type="NCBIfam" id="NF045794">
    <property type="entry name" value="CsxC_fam"/>
    <property type="match status" value="1"/>
</dbReference>
<feature type="domain" description="DUF7852" evidence="2">
    <location>
        <begin position="20"/>
        <end position="83"/>
    </location>
</feature>
<dbReference type="InterPro" id="IPR054845">
    <property type="entry name" value="Exosporium_prot_C"/>
</dbReference>
<keyword evidence="4" id="KW-1185">Reference proteome</keyword>
<evidence type="ECO:0000313" key="4">
    <source>
        <dbReference type="Proteomes" id="UP000248066"/>
    </source>
</evidence>
<feature type="compositionally biased region" description="Basic and acidic residues" evidence="1">
    <location>
        <begin position="254"/>
        <end position="268"/>
    </location>
</feature>
<evidence type="ECO:0000313" key="3">
    <source>
        <dbReference type="EMBL" id="PYZ96685.1"/>
    </source>
</evidence>
<dbReference type="AlphaFoldDB" id="A0A2W0HGY4"/>
<protein>
    <submittedName>
        <fullName evidence="3">DUF3794 domain-containing protein</fullName>
    </submittedName>
</protein>
<gene>
    <name evidence="3" type="ORF">CR205_13375</name>
</gene>
<feature type="region of interest" description="Disordered" evidence="1">
    <location>
        <begin position="1"/>
        <end position="24"/>
    </location>
</feature>
<dbReference type="Proteomes" id="UP000248066">
    <property type="component" value="Unassembled WGS sequence"/>
</dbReference>
<organism evidence="3 4">
    <name type="scientific">Alteribacter lacisalsi</name>
    <dbReference type="NCBI Taxonomy" id="2045244"/>
    <lineage>
        <taxon>Bacteria</taxon>
        <taxon>Bacillati</taxon>
        <taxon>Bacillota</taxon>
        <taxon>Bacilli</taxon>
        <taxon>Bacillales</taxon>
        <taxon>Bacillaceae</taxon>
        <taxon>Alteribacter</taxon>
    </lineage>
</organism>
<dbReference type="Pfam" id="PF25250">
    <property type="entry name" value="DUF7852"/>
    <property type="match status" value="1"/>
</dbReference>
<comment type="caution">
    <text evidence="3">The sequence shown here is derived from an EMBL/GenBank/DDBJ whole genome shotgun (WGS) entry which is preliminary data.</text>
</comment>
<dbReference type="EMBL" id="PDOF01000002">
    <property type="protein sequence ID" value="PYZ96685.1"/>
    <property type="molecule type" value="Genomic_DNA"/>
</dbReference>
<dbReference type="InterPro" id="IPR057174">
    <property type="entry name" value="DUF7852"/>
</dbReference>
<accession>A0A2W0HGY4</accession>
<feature type="region of interest" description="Disordered" evidence="1">
    <location>
        <begin position="247"/>
        <end position="274"/>
    </location>
</feature>
<evidence type="ECO:0000259" key="2">
    <source>
        <dbReference type="Pfam" id="PF25250"/>
    </source>
</evidence>
<sequence>MRDGRQNKPYYPGKKNTILPNSSNKKVKPDAITDAYIKVPVVLGEQKVQLDMTSKIEFPEPVLEIKEVKKSLKVTQCRLLLPTNKVFIKGFVRKNIQYATPKKSDLYKVVSDIRSMTVDIPFETVTEIDFINEPSFNTHPHRREFTYLTESKLPKGFAQKDKLMSADFSEFDQVSGEYFNELPYCELIASEFIEYDEALDREMGKVFNQRGHRMDAPFEEGTFTTIQEKMVVYVTFKVLQLQQVSVSGHKKHDDKHDNKHDDKHDHKDKDKRRR</sequence>
<dbReference type="RefSeq" id="WP_110520622.1">
    <property type="nucleotide sequence ID" value="NZ_PDOF01000002.1"/>
</dbReference>
<reference evidence="3 4" key="1">
    <citation type="submission" date="2017-10" db="EMBL/GenBank/DDBJ databases">
        <title>Bacillus sp. nov., a halophilic bacterium isolated from a Yangshapao Lake.</title>
        <authorList>
            <person name="Wang H."/>
        </authorList>
    </citation>
    <scope>NUCLEOTIDE SEQUENCE [LARGE SCALE GENOMIC DNA]</scope>
    <source>
        <strain evidence="3 4">YSP-3</strain>
    </source>
</reference>